<evidence type="ECO:0000256" key="6">
    <source>
        <dbReference type="ARBA" id="ARBA00009847"/>
    </source>
</evidence>
<dbReference type="InterPro" id="IPR045186">
    <property type="entry name" value="Indole-3-glycerol_P_synth"/>
</dbReference>
<dbReference type="Pfam" id="PF00218">
    <property type="entry name" value="IGPS"/>
    <property type="match status" value="1"/>
</dbReference>
<evidence type="ECO:0000256" key="12">
    <source>
        <dbReference type="ARBA" id="ARBA00023239"/>
    </source>
</evidence>
<dbReference type="Gene3D" id="3.20.20.70">
    <property type="entry name" value="Aldolase class I"/>
    <property type="match status" value="2"/>
</dbReference>
<comment type="pathway">
    <text evidence="4 15">Amino-acid biosynthesis; L-tryptophan biosynthesis; L-tryptophan from chorismate: step 4/5.</text>
</comment>
<evidence type="ECO:0000256" key="13">
    <source>
        <dbReference type="ARBA" id="ARBA00023268"/>
    </source>
</evidence>
<keyword evidence="8 15" id="KW-0210">Decarboxylase</keyword>
<evidence type="ECO:0000259" key="17">
    <source>
        <dbReference type="Pfam" id="PF00218"/>
    </source>
</evidence>
<evidence type="ECO:0000256" key="10">
    <source>
        <dbReference type="ARBA" id="ARBA00023141"/>
    </source>
</evidence>
<accession>E1SPC4</accession>
<dbReference type="PROSITE" id="PS00614">
    <property type="entry name" value="IGPS"/>
    <property type="match status" value="1"/>
</dbReference>
<dbReference type="InterPro" id="IPR011060">
    <property type="entry name" value="RibuloseP-bd_barrel"/>
</dbReference>
<protein>
    <recommendedName>
        <fullName evidence="15 16">Multifunctional fusion protein</fullName>
    </recommendedName>
    <domain>
        <recommendedName>
            <fullName evidence="15">Indole-3-glycerol phosphate synthase</fullName>
            <shortName evidence="15">IGPS</shortName>
            <ecNumber evidence="15">4.1.1.48</ecNumber>
        </recommendedName>
    </domain>
    <domain>
        <recommendedName>
            <fullName evidence="16">N-(5'-phosphoribosyl)anthranilate isomerase</fullName>
            <shortName evidence="16">PRAI</shortName>
            <ecNumber evidence="16">5.3.1.24</ecNumber>
        </recommendedName>
    </domain>
</protein>
<keyword evidence="10 15" id="KW-0057">Aromatic amino acid biosynthesis</keyword>
<comment type="catalytic activity">
    <reaction evidence="2 15">
        <text>1-(2-carboxyphenylamino)-1-deoxy-D-ribulose 5-phosphate + H(+) = (1S,2R)-1-C-(indol-3-yl)glycerol 3-phosphate + CO2 + H2O</text>
        <dbReference type="Rhea" id="RHEA:23476"/>
        <dbReference type="ChEBI" id="CHEBI:15377"/>
        <dbReference type="ChEBI" id="CHEBI:15378"/>
        <dbReference type="ChEBI" id="CHEBI:16526"/>
        <dbReference type="ChEBI" id="CHEBI:58613"/>
        <dbReference type="ChEBI" id="CHEBI:58866"/>
        <dbReference type="EC" id="4.1.1.48"/>
    </reaction>
</comment>
<sequence length="458" mass="49358">MSLAGIKHTDTVLDRIVATKPAQIEALTARYGDLLERRAAPSQRSLFDALKQGPTGFILECKKASPSKGLIRADFDPVAIARIYNHYAAAISVLTDEQFFQGDFEYLRAVCQNVDVPVLCKDFIVDVRQLRLARHLGADAALLMLSVLDDPLYQTLAEEADALGLDVLTEVSNQEEMDRAIALNARIIGINNRDLRDLSIDLATTERLAGQVPKDRVVISESGIYRHDQVRRLAPHADAFLVGSSLTEQANIDLACRRLIYGPTKVCGLTRPDDARAAAEAGASYGGLIFAAKSPRCVSLERAQQVRQAADLDYVGVFVNEDPARVAAVAEHLGLHAVQLHGSEDDAYINDLRPRLSGTAIWKAVKPDGSNAVSNADRLLFDSAKGSQFGGTGCVFDWASVGSERADAMLAGGLGPDNVADAARAGFYGLDINSGVEDAPGIKNADKIRTSLTAVRQY</sequence>
<dbReference type="UniPathway" id="UPA00035">
    <property type="reaction ID" value="UER00042"/>
</dbReference>
<dbReference type="HOGENOM" id="CLU_007713_1_0_6"/>
<dbReference type="NCBIfam" id="NF006945">
    <property type="entry name" value="PRK09427.1"/>
    <property type="match status" value="1"/>
</dbReference>
<dbReference type="InterPro" id="IPR001468">
    <property type="entry name" value="Indole-3-GlycerolPSynthase_CS"/>
</dbReference>
<evidence type="ECO:0000256" key="7">
    <source>
        <dbReference type="ARBA" id="ARBA00022605"/>
    </source>
</evidence>
<gene>
    <name evidence="16" type="primary">trpF</name>
    <name evidence="15" type="synonym">trpC</name>
    <name evidence="19" type="ordered locus">Fbal_2539</name>
</gene>
<keyword evidence="7 15" id="KW-0028">Amino-acid biosynthesis</keyword>
<name>E1SPC4_FERBD</name>
<evidence type="ECO:0000256" key="11">
    <source>
        <dbReference type="ARBA" id="ARBA00023235"/>
    </source>
</evidence>
<keyword evidence="11 16" id="KW-0413">Isomerase</keyword>
<evidence type="ECO:0000256" key="8">
    <source>
        <dbReference type="ARBA" id="ARBA00022793"/>
    </source>
</evidence>
<keyword evidence="9 15" id="KW-0822">Tryptophan biosynthesis</keyword>
<dbReference type="KEGG" id="fbl:Fbal_2539"/>
<evidence type="ECO:0000256" key="9">
    <source>
        <dbReference type="ARBA" id="ARBA00022822"/>
    </source>
</evidence>
<dbReference type="HAMAP" id="MF_00135">
    <property type="entry name" value="PRAI"/>
    <property type="match status" value="1"/>
</dbReference>
<dbReference type="eggNOG" id="COG0134">
    <property type="taxonomic scope" value="Bacteria"/>
</dbReference>
<dbReference type="EC" id="4.1.1.48" evidence="15"/>
<comment type="similarity">
    <text evidence="6">In the C-terminal section; belongs to the TrpF family.</text>
</comment>
<feature type="domain" description="Indole-3-glycerol phosphate synthase" evidence="17">
    <location>
        <begin position="13"/>
        <end position="259"/>
    </location>
</feature>
<evidence type="ECO:0000259" key="18">
    <source>
        <dbReference type="Pfam" id="PF00697"/>
    </source>
</evidence>
<comment type="similarity">
    <text evidence="5">In the N-terminal section; belongs to the TrpC family.</text>
</comment>
<evidence type="ECO:0000256" key="2">
    <source>
        <dbReference type="ARBA" id="ARBA00001633"/>
    </source>
</evidence>
<evidence type="ECO:0000256" key="1">
    <source>
        <dbReference type="ARBA" id="ARBA00001164"/>
    </source>
</evidence>
<comment type="pathway">
    <text evidence="3 16">Amino-acid biosynthesis; L-tryptophan biosynthesis; L-tryptophan from chorismate: step 3/5.</text>
</comment>
<dbReference type="EC" id="5.3.1.24" evidence="16"/>
<organism evidence="19 20">
    <name type="scientific">Ferrimonas balearica (strain DSM 9799 / CCM 4581 / KCTC 23876 / PAT)</name>
    <dbReference type="NCBI Taxonomy" id="550540"/>
    <lineage>
        <taxon>Bacteria</taxon>
        <taxon>Pseudomonadati</taxon>
        <taxon>Pseudomonadota</taxon>
        <taxon>Gammaproteobacteria</taxon>
        <taxon>Alteromonadales</taxon>
        <taxon>Ferrimonadaceae</taxon>
        <taxon>Ferrimonas</taxon>
    </lineage>
</organism>
<dbReference type="CDD" id="cd00331">
    <property type="entry name" value="IGPS"/>
    <property type="match status" value="1"/>
</dbReference>
<evidence type="ECO:0000256" key="14">
    <source>
        <dbReference type="ARBA" id="ARBA00025592"/>
    </source>
</evidence>
<evidence type="ECO:0000256" key="5">
    <source>
        <dbReference type="ARBA" id="ARBA00007902"/>
    </source>
</evidence>
<dbReference type="RefSeq" id="WP_013346047.1">
    <property type="nucleotide sequence ID" value="NC_014541.1"/>
</dbReference>
<keyword evidence="20" id="KW-1185">Reference proteome</keyword>
<dbReference type="PANTHER" id="PTHR22854">
    <property type="entry name" value="TRYPTOPHAN BIOSYNTHESIS PROTEIN"/>
    <property type="match status" value="1"/>
</dbReference>
<feature type="domain" description="N-(5'phosphoribosyl) anthranilate isomerase (PRAI)" evidence="18">
    <location>
        <begin position="265"/>
        <end position="450"/>
    </location>
</feature>
<dbReference type="GO" id="GO:0004640">
    <property type="term" value="F:phosphoribosylanthranilate isomerase activity"/>
    <property type="evidence" value="ECO:0007669"/>
    <property type="project" value="UniProtKB-UniRule"/>
</dbReference>
<reference evidence="19 20" key="1">
    <citation type="journal article" date="2010" name="Stand. Genomic Sci.">
        <title>Complete genome sequence of Ferrimonas balearica type strain (PAT).</title>
        <authorList>
            <person name="Nolan M."/>
            <person name="Sikorski J."/>
            <person name="Davenport K."/>
            <person name="Lucas S."/>
            <person name="Glavina Del Rio T."/>
            <person name="Tice H."/>
            <person name="Cheng J."/>
            <person name="Goodwin L."/>
            <person name="Pitluck S."/>
            <person name="Liolios K."/>
            <person name="Ivanova N."/>
            <person name="Mavromatis K."/>
            <person name="Ovchinnikova G."/>
            <person name="Pati A."/>
            <person name="Chen A."/>
            <person name="Palaniappan K."/>
            <person name="Land M."/>
            <person name="Hauser L."/>
            <person name="Chang Y."/>
            <person name="Jeffries C."/>
            <person name="Tapia R."/>
            <person name="Brettin T."/>
            <person name="Detter J."/>
            <person name="Han C."/>
            <person name="Yasawong M."/>
            <person name="Rohde M."/>
            <person name="Tindall B."/>
            <person name="Goker M."/>
            <person name="Woyke T."/>
            <person name="Bristow J."/>
            <person name="Eisen J."/>
            <person name="Markowitz V."/>
            <person name="Hugenholtz P."/>
            <person name="Kyrpides N."/>
            <person name="Klenk H."/>
            <person name="Lapidus A."/>
        </authorList>
    </citation>
    <scope>NUCLEOTIDE SEQUENCE [LARGE SCALE GENOMIC DNA]</scope>
    <source>
        <strain evidence="20">DSM 9799 / CCM 4581 / KCTC 23876 / PAT</strain>
    </source>
</reference>
<dbReference type="FunFam" id="3.20.20.70:FF:000024">
    <property type="entry name" value="Indole-3-glycerol phosphate synthase"/>
    <property type="match status" value="1"/>
</dbReference>
<comment type="catalytic activity">
    <reaction evidence="1 16">
        <text>N-(5-phospho-beta-D-ribosyl)anthranilate = 1-(2-carboxyphenylamino)-1-deoxy-D-ribulose 5-phosphate</text>
        <dbReference type="Rhea" id="RHEA:21540"/>
        <dbReference type="ChEBI" id="CHEBI:18277"/>
        <dbReference type="ChEBI" id="CHEBI:58613"/>
        <dbReference type="EC" id="5.3.1.24"/>
    </reaction>
</comment>
<dbReference type="SUPFAM" id="SSF51366">
    <property type="entry name" value="Ribulose-phoshate binding barrel"/>
    <property type="match status" value="2"/>
</dbReference>
<keyword evidence="12 15" id="KW-0456">Lyase</keyword>
<evidence type="ECO:0000256" key="15">
    <source>
        <dbReference type="HAMAP-Rule" id="MF_00134"/>
    </source>
</evidence>
<dbReference type="HAMAP" id="MF_00134_B">
    <property type="entry name" value="IGPS_B"/>
    <property type="match status" value="1"/>
</dbReference>
<comment type="similarity">
    <text evidence="15">Belongs to the TrpC family.</text>
</comment>
<evidence type="ECO:0000256" key="3">
    <source>
        <dbReference type="ARBA" id="ARBA00004664"/>
    </source>
</evidence>
<dbReference type="InterPro" id="IPR001240">
    <property type="entry name" value="PRAI_dom"/>
</dbReference>
<proteinExistence type="inferred from homology"/>
<dbReference type="PANTHER" id="PTHR22854:SF2">
    <property type="entry name" value="INDOLE-3-GLYCEROL-PHOSPHATE SYNTHASE"/>
    <property type="match status" value="1"/>
</dbReference>
<evidence type="ECO:0000256" key="4">
    <source>
        <dbReference type="ARBA" id="ARBA00004696"/>
    </source>
</evidence>
<evidence type="ECO:0000313" key="20">
    <source>
        <dbReference type="Proteomes" id="UP000006683"/>
    </source>
</evidence>
<dbReference type="AlphaFoldDB" id="E1SPC4"/>
<dbReference type="Pfam" id="PF00697">
    <property type="entry name" value="PRAI"/>
    <property type="match status" value="1"/>
</dbReference>
<dbReference type="InterPro" id="IPR013785">
    <property type="entry name" value="Aldolase_TIM"/>
</dbReference>
<dbReference type="InterPro" id="IPR013798">
    <property type="entry name" value="Indole-3-glycerol_P_synth_dom"/>
</dbReference>
<dbReference type="EMBL" id="CP002209">
    <property type="protein sequence ID" value="ADN76741.1"/>
    <property type="molecule type" value="Genomic_DNA"/>
</dbReference>
<dbReference type="OrthoDB" id="9804217at2"/>
<comment type="similarity">
    <text evidence="16">Belongs to the TrpF family.</text>
</comment>
<keyword evidence="13" id="KW-0511">Multifunctional enzyme</keyword>
<dbReference type="GO" id="GO:0000162">
    <property type="term" value="P:L-tryptophan biosynthetic process"/>
    <property type="evidence" value="ECO:0007669"/>
    <property type="project" value="UniProtKB-UniRule"/>
</dbReference>
<dbReference type="GeneID" id="67182747"/>
<dbReference type="GO" id="GO:0004425">
    <property type="term" value="F:indole-3-glycerol-phosphate synthase activity"/>
    <property type="evidence" value="ECO:0007669"/>
    <property type="project" value="UniProtKB-UniRule"/>
</dbReference>
<dbReference type="STRING" id="550540.Fbal_2539"/>
<dbReference type="CDD" id="cd00405">
    <property type="entry name" value="PRAI"/>
    <property type="match status" value="1"/>
</dbReference>
<dbReference type="Proteomes" id="UP000006683">
    <property type="component" value="Chromosome"/>
</dbReference>
<dbReference type="eggNOG" id="COG0135">
    <property type="taxonomic scope" value="Bacteria"/>
</dbReference>
<evidence type="ECO:0000313" key="19">
    <source>
        <dbReference type="EMBL" id="ADN76741.1"/>
    </source>
</evidence>
<evidence type="ECO:0000256" key="16">
    <source>
        <dbReference type="HAMAP-Rule" id="MF_00135"/>
    </source>
</evidence>
<comment type="function">
    <text evidence="14">Bifunctional enzyme that catalyzes two sequential steps of tryptophan biosynthetic pathway. The first reaction is catalyzed by the isomerase, coded by the TrpF domain; the second reaction is catalyzed by the synthase, coded by the TrpC domain.</text>
</comment>